<dbReference type="GO" id="GO:0005829">
    <property type="term" value="C:cytosol"/>
    <property type="evidence" value="ECO:0007669"/>
    <property type="project" value="TreeGrafter"/>
</dbReference>
<dbReference type="RefSeq" id="WP_140944274.1">
    <property type="nucleotide sequence ID" value="NZ_FAOO01000003.1"/>
</dbReference>
<dbReference type="GO" id="GO:0032259">
    <property type="term" value="P:methylation"/>
    <property type="evidence" value="ECO:0007669"/>
    <property type="project" value="UniProtKB-KW"/>
</dbReference>
<evidence type="ECO:0000313" key="5">
    <source>
        <dbReference type="Proteomes" id="UP000320623"/>
    </source>
</evidence>
<accession>A0A0S4MUY8</accession>
<dbReference type="EMBL" id="FAOO01000003">
    <property type="protein sequence ID" value="CUU02376.1"/>
    <property type="molecule type" value="Genomic_DNA"/>
</dbReference>
<dbReference type="OrthoDB" id="9795352at2"/>
<sequence>MRKLTAFEIEKKRHKLEELKKIERHPIYVLLDNVRSVYNVGSIFRTSDAALIKKLFLTGYTPHPPRKDIEKTALGAIESVPWEYHKNPIDPIKLLKLENVKIVALEITDESIPYYEIKPEDFPLCLIVGNEITGITEEVLSMCDLSIEIPQFGIKHSLNVAVAYGIAVFELVKIYRESHQTSVK</sequence>
<evidence type="ECO:0000259" key="3">
    <source>
        <dbReference type="Pfam" id="PF00588"/>
    </source>
</evidence>
<gene>
    <name evidence="4" type="ORF">JGI1_00473</name>
</gene>
<evidence type="ECO:0000256" key="1">
    <source>
        <dbReference type="ARBA" id="ARBA00022603"/>
    </source>
</evidence>
<dbReference type="STRING" id="1643428.GCA_001442855_00460"/>
<dbReference type="GO" id="GO:0003723">
    <property type="term" value="F:RNA binding"/>
    <property type="evidence" value="ECO:0007669"/>
    <property type="project" value="InterPro"/>
</dbReference>
<feature type="domain" description="tRNA/rRNA methyltransferase SpoU type" evidence="3">
    <location>
        <begin position="27"/>
        <end position="168"/>
    </location>
</feature>
<keyword evidence="5" id="KW-1185">Reference proteome</keyword>
<reference evidence="5" key="1">
    <citation type="submission" date="2015-11" db="EMBL/GenBank/DDBJ databases">
        <authorList>
            <person name="Varghese N."/>
        </authorList>
    </citation>
    <scope>NUCLEOTIDE SEQUENCE [LARGE SCALE GENOMIC DNA]</scope>
</reference>
<dbReference type="InterPro" id="IPR029028">
    <property type="entry name" value="Alpha/beta_knot_MTases"/>
</dbReference>
<evidence type="ECO:0000256" key="2">
    <source>
        <dbReference type="ARBA" id="ARBA00022679"/>
    </source>
</evidence>
<dbReference type="InterPro" id="IPR029026">
    <property type="entry name" value="tRNA_m1G_MTases_N"/>
</dbReference>
<dbReference type="CDD" id="cd18097">
    <property type="entry name" value="SpoU-like"/>
    <property type="match status" value="1"/>
</dbReference>
<keyword evidence="1 4" id="KW-0489">Methyltransferase</keyword>
<dbReference type="InterPro" id="IPR004441">
    <property type="entry name" value="rRNA_MeTrfase_TrmH"/>
</dbReference>
<organism evidence="4 5">
    <name type="scientific">Candidatus Thermokryptus mobilis</name>
    <dbReference type="NCBI Taxonomy" id="1643428"/>
    <lineage>
        <taxon>Bacteria</taxon>
        <taxon>Pseudomonadati</taxon>
        <taxon>Candidatus Kryptoniota</taxon>
        <taxon>Candidatus Thermokryptus</taxon>
    </lineage>
</organism>
<dbReference type="Gene3D" id="3.40.1280.10">
    <property type="match status" value="1"/>
</dbReference>
<name>A0A0S4MUY8_9BACT</name>
<dbReference type="Proteomes" id="UP000320623">
    <property type="component" value="Unassembled WGS sequence"/>
</dbReference>
<proteinExistence type="predicted"/>
<dbReference type="GO" id="GO:0008173">
    <property type="term" value="F:RNA methyltransferase activity"/>
    <property type="evidence" value="ECO:0007669"/>
    <property type="project" value="InterPro"/>
</dbReference>
<dbReference type="GO" id="GO:0006396">
    <property type="term" value="P:RNA processing"/>
    <property type="evidence" value="ECO:0007669"/>
    <property type="project" value="InterPro"/>
</dbReference>
<protein>
    <submittedName>
        <fullName evidence="4">SpoU rRNA Methylase family protein</fullName>
    </submittedName>
</protein>
<evidence type="ECO:0000313" key="4">
    <source>
        <dbReference type="EMBL" id="CUU02376.1"/>
    </source>
</evidence>
<dbReference type="PANTHER" id="PTHR46429:SF1">
    <property type="entry name" value="23S RRNA (GUANOSINE-2'-O-)-METHYLTRANSFERASE RLMB"/>
    <property type="match status" value="1"/>
</dbReference>
<dbReference type="Pfam" id="PF00588">
    <property type="entry name" value="SpoU_methylase"/>
    <property type="match status" value="1"/>
</dbReference>
<dbReference type="PANTHER" id="PTHR46429">
    <property type="entry name" value="23S RRNA (GUANOSINE-2'-O-)-METHYLTRANSFERASE RLMB"/>
    <property type="match status" value="1"/>
</dbReference>
<dbReference type="AlphaFoldDB" id="A0A0S4MUY8"/>
<dbReference type="InterPro" id="IPR001537">
    <property type="entry name" value="SpoU_MeTrfase"/>
</dbReference>
<keyword evidence="2" id="KW-0808">Transferase</keyword>
<dbReference type="SUPFAM" id="SSF75217">
    <property type="entry name" value="alpha/beta knot"/>
    <property type="match status" value="1"/>
</dbReference>